<dbReference type="eggNOG" id="KOG4464">
    <property type="taxonomic scope" value="Eukaryota"/>
</dbReference>
<protein>
    <recommendedName>
        <fullName evidence="8">Guanine nucleotide exchange factor synembryn</fullName>
    </recommendedName>
</protein>
<evidence type="ECO:0000313" key="7">
    <source>
        <dbReference type="Proteomes" id="UP000014254"/>
    </source>
</evidence>
<dbReference type="GO" id="GO:0005085">
    <property type="term" value="F:guanyl-nucleotide exchange factor activity"/>
    <property type="evidence" value="ECO:0007669"/>
    <property type="project" value="UniProtKB-KW"/>
</dbReference>
<keyword evidence="7" id="KW-1185">Reference proteome</keyword>
<keyword evidence="5" id="KW-0143">Chaperone</keyword>
<dbReference type="Pfam" id="PF10165">
    <property type="entry name" value="Ric8"/>
    <property type="match status" value="1"/>
</dbReference>
<dbReference type="InParanoid" id="S2JMZ5"/>
<evidence type="ECO:0000256" key="1">
    <source>
        <dbReference type="ARBA" id="ARBA00004544"/>
    </source>
</evidence>
<evidence type="ECO:0000313" key="6">
    <source>
        <dbReference type="EMBL" id="EPB91344.1"/>
    </source>
</evidence>
<dbReference type="GO" id="GO:0007186">
    <property type="term" value="P:G protein-coupled receptor signaling pathway"/>
    <property type="evidence" value="ECO:0007669"/>
    <property type="project" value="TreeGrafter"/>
</dbReference>
<name>S2JMZ5_MUCC1</name>
<comment type="subcellular location">
    <subcellularLocation>
        <location evidence="1">Cytoplasm</location>
        <location evidence="1">Cell cortex</location>
    </subcellularLocation>
</comment>
<dbReference type="OrthoDB" id="5585685at2759"/>
<dbReference type="STRING" id="1220926.S2JMZ5"/>
<organism evidence="6 7">
    <name type="scientific">Mucor circinelloides f. circinelloides (strain 1006PhL)</name>
    <name type="common">Mucormycosis agent</name>
    <name type="synonym">Calyptromyces circinelloides</name>
    <dbReference type="NCBI Taxonomy" id="1220926"/>
    <lineage>
        <taxon>Eukaryota</taxon>
        <taxon>Fungi</taxon>
        <taxon>Fungi incertae sedis</taxon>
        <taxon>Mucoromycota</taxon>
        <taxon>Mucoromycotina</taxon>
        <taxon>Mucoromycetes</taxon>
        <taxon>Mucorales</taxon>
        <taxon>Mucorineae</taxon>
        <taxon>Mucoraceae</taxon>
        <taxon>Mucor</taxon>
    </lineage>
</organism>
<dbReference type="EMBL" id="KE123910">
    <property type="protein sequence ID" value="EPB91344.1"/>
    <property type="molecule type" value="Genomic_DNA"/>
</dbReference>
<evidence type="ECO:0008006" key="8">
    <source>
        <dbReference type="Google" id="ProtNLM"/>
    </source>
</evidence>
<comment type="similarity">
    <text evidence="2">Belongs to the synembryn family.</text>
</comment>
<keyword evidence="3" id="KW-0963">Cytoplasm</keyword>
<evidence type="ECO:0000256" key="5">
    <source>
        <dbReference type="ARBA" id="ARBA00023186"/>
    </source>
</evidence>
<evidence type="ECO:0000256" key="3">
    <source>
        <dbReference type="ARBA" id="ARBA00022490"/>
    </source>
</evidence>
<dbReference type="InterPro" id="IPR008376">
    <property type="entry name" value="Chaperone_Ric-8_A/B"/>
</dbReference>
<dbReference type="GO" id="GO:0005938">
    <property type="term" value="C:cell cortex"/>
    <property type="evidence" value="ECO:0007669"/>
    <property type="project" value="UniProtKB-SubCell"/>
</dbReference>
<dbReference type="InterPro" id="IPR019318">
    <property type="entry name" value="Gua_nucleotide_exch_fac_Ric8"/>
</dbReference>
<keyword evidence="4" id="KW-0344">Guanine-nucleotide releasing factor</keyword>
<dbReference type="OMA" id="TIAQVWS"/>
<proteinExistence type="inferred from homology"/>
<dbReference type="Proteomes" id="UP000014254">
    <property type="component" value="Unassembled WGS sequence"/>
</dbReference>
<gene>
    <name evidence="6" type="ORF">HMPREF1544_01861</name>
</gene>
<dbReference type="VEuPathDB" id="FungiDB:HMPREF1544_01861"/>
<evidence type="ECO:0000256" key="2">
    <source>
        <dbReference type="ARBA" id="ARBA00009049"/>
    </source>
</evidence>
<evidence type="ECO:0000256" key="4">
    <source>
        <dbReference type="ARBA" id="ARBA00022658"/>
    </source>
</evidence>
<dbReference type="PRINTS" id="PR01802">
    <property type="entry name" value="SYNEMBRYN"/>
</dbReference>
<dbReference type="PANTHER" id="PTHR12425:SF5">
    <property type="entry name" value="SYNEMBRYN"/>
    <property type="match status" value="1"/>
</dbReference>
<sequence>MLVGARSEDAIDTNQAFKECLAPILRLIFHVPFAEPQPLVPPHSQAIHALMQFQYTTIAQVWSEQSEWTRQLYSKEDADDEHGYKYMANTLVSVLDQSIHVLIPSGDPDHDGSQSVDATIAPLLLVLVSLAEGNEASKKAMAKQMLPKEKDRLKPVNEGFSLSAYLIRFMTSTMMPQTRDAACETLFALCDKDASKFTQQVGYGNAVGFLVNKGVAMEPPQGSHHHTEDVNPITGQYVKEEKLPDLKDMTDEEKEREAERLFVLFERLKKTGIIDVENPIAKAMQESQGRFEEIQSDSDSD</sequence>
<accession>S2JMZ5</accession>
<reference evidence="7" key="1">
    <citation type="submission" date="2013-05" db="EMBL/GenBank/DDBJ databases">
        <title>The Genome sequence of Mucor circinelloides f. circinelloides 1006PhL.</title>
        <authorList>
            <consortium name="The Broad Institute Genomics Platform"/>
            <person name="Cuomo C."/>
            <person name="Earl A."/>
            <person name="Findley K."/>
            <person name="Lee S.C."/>
            <person name="Walker B."/>
            <person name="Young S."/>
            <person name="Zeng Q."/>
            <person name="Gargeya S."/>
            <person name="Fitzgerald M."/>
            <person name="Haas B."/>
            <person name="Abouelleil A."/>
            <person name="Allen A.W."/>
            <person name="Alvarado L."/>
            <person name="Arachchi H.M."/>
            <person name="Berlin A.M."/>
            <person name="Chapman S.B."/>
            <person name="Gainer-Dewar J."/>
            <person name="Goldberg J."/>
            <person name="Griggs A."/>
            <person name="Gujja S."/>
            <person name="Hansen M."/>
            <person name="Howarth C."/>
            <person name="Imamovic A."/>
            <person name="Ireland A."/>
            <person name="Larimer J."/>
            <person name="McCowan C."/>
            <person name="Murphy C."/>
            <person name="Pearson M."/>
            <person name="Poon T.W."/>
            <person name="Priest M."/>
            <person name="Roberts A."/>
            <person name="Saif S."/>
            <person name="Shea T."/>
            <person name="Sisk P."/>
            <person name="Sykes S."/>
            <person name="Wortman J."/>
            <person name="Nusbaum C."/>
            <person name="Birren B."/>
        </authorList>
    </citation>
    <scope>NUCLEOTIDE SEQUENCE [LARGE SCALE GENOMIC DNA]</scope>
    <source>
        <strain evidence="7">1006PhL</strain>
    </source>
</reference>
<dbReference type="PANTHER" id="PTHR12425">
    <property type="entry name" value="SYNEMBRYN"/>
    <property type="match status" value="1"/>
</dbReference>
<dbReference type="AlphaFoldDB" id="S2JMZ5"/>
<dbReference type="GO" id="GO:0001965">
    <property type="term" value="F:G-protein alpha-subunit binding"/>
    <property type="evidence" value="ECO:0007669"/>
    <property type="project" value="TreeGrafter"/>
</dbReference>